<reference evidence="3" key="1">
    <citation type="journal article" date="2020" name="MBio">
        <title>Horizontal gene transfer to a defensive symbiont with a reduced genome amongst a multipartite beetle microbiome.</title>
        <authorList>
            <person name="Waterworth S.C."/>
            <person name="Florez L.V."/>
            <person name="Rees E.R."/>
            <person name="Hertweck C."/>
            <person name="Kaltenpoth M."/>
            <person name="Kwan J.C."/>
        </authorList>
    </citation>
    <scope>NUCLEOTIDE SEQUENCE [LARGE SCALE GENOMIC DNA]</scope>
</reference>
<evidence type="ECO:0000313" key="3">
    <source>
        <dbReference type="Proteomes" id="UP000487117"/>
    </source>
</evidence>
<comment type="caution">
    <text evidence="2">The sequence shown here is derived from an EMBL/GenBank/DDBJ whole genome shotgun (WGS) entry which is preliminary data.</text>
</comment>
<organism evidence="2 3">
    <name type="scientific">Stenotrophomonas maltophilia</name>
    <name type="common">Pseudomonas maltophilia</name>
    <name type="synonym">Xanthomonas maltophilia</name>
    <dbReference type="NCBI Taxonomy" id="40324"/>
    <lineage>
        <taxon>Bacteria</taxon>
        <taxon>Pseudomonadati</taxon>
        <taxon>Pseudomonadota</taxon>
        <taxon>Gammaproteobacteria</taxon>
        <taxon>Lysobacterales</taxon>
        <taxon>Lysobacteraceae</taxon>
        <taxon>Stenotrophomonas</taxon>
        <taxon>Stenotrophomonas maltophilia group</taxon>
    </lineage>
</organism>
<dbReference type="SUPFAM" id="SSF48452">
    <property type="entry name" value="TPR-like"/>
    <property type="match status" value="1"/>
</dbReference>
<dbReference type="InterPro" id="IPR011990">
    <property type="entry name" value="TPR-like_helical_dom_sf"/>
</dbReference>
<protein>
    <submittedName>
        <fullName evidence="2">Cellulose synthase operon protein C</fullName>
    </submittedName>
</protein>
<dbReference type="Gene3D" id="1.25.40.10">
    <property type="entry name" value="Tetratricopeptide repeat domain"/>
    <property type="match status" value="1"/>
</dbReference>
<accession>A0A7V8FER3</accession>
<dbReference type="Proteomes" id="UP000487117">
    <property type="component" value="Unassembled WGS sequence"/>
</dbReference>
<feature type="signal peptide" evidence="1">
    <location>
        <begin position="1"/>
        <end position="26"/>
    </location>
</feature>
<dbReference type="AlphaFoldDB" id="A0A7V8FER3"/>
<gene>
    <name evidence="2" type="primary">acsC_2</name>
    <name evidence="2" type="ORF">GAK31_03052</name>
</gene>
<name>A0A7V8FER3_STEMA</name>
<feature type="chain" id="PRO_5031105166" evidence="1">
    <location>
        <begin position="27"/>
        <end position="324"/>
    </location>
</feature>
<evidence type="ECO:0000256" key="1">
    <source>
        <dbReference type="SAM" id="SignalP"/>
    </source>
</evidence>
<sequence>MFRKHLKPLCLVGLLDLCVLTMLVWAQSASVQQLVNQGNYWHDQGREDLAADTWRKLLPADANQPDALLGLGLIDLNQGRRAEAQKRLQQLQTRHAQAPQTARLRLALGGGSGGGDNPLQAARRSAAAGRYVDAVRSYDQAFAGSPPPDDLALEYYQVLAGTPEGWSRARDGLQKLVGRNDTPSARLALAQVLTYREPSRRDGISQLSALSQRQDTGGPARAAWRQALLWLNAGAADAPLYQAFLAAQPNDREVATKAGQLREQASTAAAAVDPNQRLLGEAFRALDNNQLAQAESRFAQVLRAPARCRCARRPRFGAPAPGTF</sequence>
<proteinExistence type="predicted"/>
<evidence type="ECO:0000313" key="2">
    <source>
        <dbReference type="EMBL" id="KAF1014029.1"/>
    </source>
</evidence>
<keyword evidence="1" id="KW-0732">Signal</keyword>
<dbReference type="EMBL" id="WNDS01000004">
    <property type="protein sequence ID" value="KAF1014029.1"/>
    <property type="molecule type" value="Genomic_DNA"/>
</dbReference>